<dbReference type="AlphaFoldDB" id="M1WPJ6"/>
<dbReference type="SUPFAM" id="SSF46785">
    <property type="entry name" value="Winged helix' DNA-binding domain"/>
    <property type="match status" value="1"/>
</dbReference>
<dbReference type="OrthoDB" id="9800049at2"/>
<gene>
    <name evidence="5" type="ordered locus">BN4_11157</name>
</gene>
<evidence type="ECO:0000256" key="1">
    <source>
        <dbReference type="ARBA" id="ARBA00023015"/>
    </source>
</evidence>
<evidence type="ECO:0000256" key="2">
    <source>
        <dbReference type="ARBA" id="ARBA00023125"/>
    </source>
</evidence>
<dbReference type="RefSeq" id="WP_015414442.1">
    <property type="nucleotide sequence ID" value="NC_020409.1"/>
</dbReference>
<dbReference type="InterPro" id="IPR036390">
    <property type="entry name" value="WH_DNA-bd_sf"/>
</dbReference>
<dbReference type="Pfam" id="PF01022">
    <property type="entry name" value="HTH_5"/>
    <property type="match status" value="1"/>
</dbReference>
<dbReference type="Gene3D" id="1.10.10.10">
    <property type="entry name" value="Winged helix-like DNA-binding domain superfamily/Winged helix DNA-binding domain"/>
    <property type="match status" value="1"/>
</dbReference>
<proteinExistence type="predicted"/>
<evidence type="ECO:0000313" key="5">
    <source>
        <dbReference type="EMBL" id="CCH48394.1"/>
    </source>
</evidence>
<dbReference type="PANTHER" id="PTHR33154">
    <property type="entry name" value="TRANSCRIPTIONAL REGULATOR, ARSR FAMILY"/>
    <property type="match status" value="1"/>
</dbReference>
<dbReference type="KEGG" id="dpi:BN4_11157"/>
<dbReference type="SMART" id="SM00418">
    <property type="entry name" value="HTH_ARSR"/>
    <property type="match status" value="1"/>
</dbReference>
<evidence type="ECO:0000313" key="6">
    <source>
        <dbReference type="Proteomes" id="UP000011724"/>
    </source>
</evidence>
<keyword evidence="2" id="KW-0238">DNA-binding</keyword>
<organism evidence="5 6">
    <name type="scientific">Pseudodesulfovibrio piezophilus (strain DSM 21447 / JCM 15486 / C1TLV30)</name>
    <name type="common">Desulfovibrio piezophilus</name>
    <dbReference type="NCBI Taxonomy" id="1322246"/>
    <lineage>
        <taxon>Bacteria</taxon>
        <taxon>Pseudomonadati</taxon>
        <taxon>Thermodesulfobacteriota</taxon>
        <taxon>Desulfovibrionia</taxon>
        <taxon>Desulfovibrionales</taxon>
        <taxon>Desulfovibrionaceae</taxon>
    </lineage>
</organism>
<feature type="domain" description="HTH arsR-type" evidence="4">
    <location>
        <begin position="6"/>
        <end position="100"/>
    </location>
</feature>
<dbReference type="InterPro" id="IPR051081">
    <property type="entry name" value="HTH_MetalResp_TranReg"/>
</dbReference>
<dbReference type="PROSITE" id="PS50987">
    <property type="entry name" value="HTH_ARSR_2"/>
    <property type="match status" value="1"/>
</dbReference>
<dbReference type="STRING" id="1322246.BN4_11157"/>
<dbReference type="InterPro" id="IPR001845">
    <property type="entry name" value="HTH_ArsR_DNA-bd_dom"/>
</dbReference>
<protein>
    <submittedName>
        <fullName evidence="5">Transcriptional regulator, ArsR family</fullName>
    </submittedName>
</protein>
<dbReference type="GO" id="GO:0003677">
    <property type="term" value="F:DNA binding"/>
    <property type="evidence" value="ECO:0007669"/>
    <property type="project" value="UniProtKB-KW"/>
</dbReference>
<dbReference type="PANTHER" id="PTHR33154:SF18">
    <property type="entry name" value="ARSENICAL RESISTANCE OPERON REPRESSOR"/>
    <property type="match status" value="1"/>
</dbReference>
<dbReference type="InterPro" id="IPR011991">
    <property type="entry name" value="ArsR-like_HTH"/>
</dbReference>
<keyword evidence="3" id="KW-0804">Transcription</keyword>
<keyword evidence="1" id="KW-0805">Transcription regulation</keyword>
<evidence type="ECO:0000256" key="3">
    <source>
        <dbReference type="ARBA" id="ARBA00023163"/>
    </source>
</evidence>
<dbReference type="eggNOG" id="COG0640">
    <property type="taxonomic scope" value="Bacteria"/>
</dbReference>
<reference evidence="5 6" key="1">
    <citation type="journal article" date="2013" name="PLoS ONE">
        <title>The first genomic and proteomic characterization of a deep-sea sulfate reducer: insights into the piezophilic lifestyle of Desulfovibrio piezophilus.</title>
        <authorList>
            <person name="Pradel N."/>
            <person name="Ji B."/>
            <person name="Gimenez G."/>
            <person name="Talla E."/>
            <person name="Lenoble P."/>
            <person name="Garel M."/>
            <person name="Tamburini C."/>
            <person name="Fourquet P."/>
            <person name="Lebrun R."/>
            <person name="Bertin P."/>
            <person name="Denis Y."/>
            <person name="Pophillat M."/>
            <person name="Barbe V."/>
            <person name="Ollivier B."/>
            <person name="Dolla A."/>
        </authorList>
    </citation>
    <scope>NUCLEOTIDE SEQUENCE [LARGE SCALE GENOMIC DNA]</scope>
    <source>
        <strain evidence="6">DSM 10523 / SB164P1</strain>
    </source>
</reference>
<sequence>MHTDIVITKQFKERAKIMKAMAHPSRLMMVDALSHGEKCVCDLRELVGSDMSTVSKHLSVLKKAGIVEDDRRGKQVYYRLRVPCILNFFHCIESVLDANKQ</sequence>
<name>M1WPJ6_PSEP2</name>
<dbReference type="PRINTS" id="PR00778">
    <property type="entry name" value="HTHARSR"/>
</dbReference>
<dbReference type="GO" id="GO:0003700">
    <property type="term" value="F:DNA-binding transcription factor activity"/>
    <property type="evidence" value="ECO:0007669"/>
    <property type="project" value="InterPro"/>
</dbReference>
<dbReference type="Proteomes" id="UP000011724">
    <property type="component" value="Chromosome"/>
</dbReference>
<keyword evidence="6" id="KW-1185">Reference proteome</keyword>
<dbReference type="PATRIC" id="fig|879567.3.peg.1190"/>
<dbReference type="HOGENOM" id="CLU_097806_3_3_7"/>
<dbReference type="InterPro" id="IPR036388">
    <property type="entry name" value="WH-like_DNA-bd_sf"/>
</dbReference>
<dbReference type="CDD" id="cd00090">
    <property type="entry name" value="HTH_ARSR"/>
    <property type="match status" value="1"/>
</dbReference>
<dbReference type="EMBL" id="FO203427">
    <property type="protein sequence ID" value="CCH48394.1"/>
    <property type="molecule type" value="Genomic_DNA"/>
</dbReference>
<dbReference type="NCBIfam" id="NF033788">
    <property type="entry name" value="HTH_metalloreg"/>
    <property type="match status" value="1"/>
</dbReference>
<reference evidence="6" key="2">
    <citation type="journal article" date="2013" name="Stand. Genomic Sci.">
        <title>Complete genome sequence of Desulfocapsa sulfexigens, a marine deltaproteobacterium specialized in disproportionating inorganic sulfur compounds.</title>
        <authorList>
            <person name="Finster K.W."/>
            <person name="Kjeldsen K.U."/>
            <person name="Kube M."/>
            <person name="Reinhardt R."/>
            <person name="Mussmann M."/>
            <person name="Amann R."/>
            <person name="Schreiber L."/>
        </authorList>
    </citation>
    <scope>NUCLEOTIDE SEQUENCE [LARGE SCALE GENOMIC DNA]</scope>
    <source>
        <strain evidence="6">DSM 10523 / SB164P1</strain>
    </source>
</reference>
<accession>M1WPJ6</accession>
<evidence type="ECO:0000259" key="4">
    <source>
        <dbReference type="PROSITE" id="PS50987"/>
    </source>
</evidence>
<dbReference type="BioCyc" id="DPIE1322246:BN4_RS05820-MONOMER"/>